<organism evidence="2 3">
    <name type="scientific">Cladobotryum mycophilum</name>
    <dbReference type="NCBI Taxonomy" id="491253"/>
    <lineage>
        <taxon>Eukaryota</taxon>
        <taxon>Fungi</taxon>
        <taxon>Dikarya</taxon>
        <taxon>Ascomycota</taxon>
        <taxon>Pezizomycotina</taxon>
        <taxon>Sordariomycetes</taxon>
        <taxon>Hypocreomycetidae</taxon>
        <taxon>Hypocreales</taxon>
        <taxon>Hypocreaceae</taxon>
        <taxon>Cladobotryum</taxon>
    </lineage>
</organism>
<feature type="compositionally biased region" description="Basic and acidic residues" evidence="1">
    <location>
        <begin position="26"/>
        <end position="37"/>
    </location>
</feature>
<evidence type="ECO:0000313" key="3">
    <source>
        <dbReference type="Proteomes" id="UP001338125"/>
    </source>
</evidence>
<feature type="compositionally biased region" description="Basic and acidic residues" evidence="1">
    <location>
        <begin position="102"/>
        <end position="120"/>
    </location>
</feature>
<accession>A0ABR0SB77</accession>
<feature type="region of interest" description="Disordered" evidence="1">
    <location>
        <begin position="1"/>
        <end position="177"/>
    </location>
</feature>
<name>A0ABR0SB77_9HYPO</name>
<evidence type="ECO:0000256" key="1">
    <source>
        <dbReference type="SAM" id="MobiDB-lite"/>
    </source>
</evidence>
<reference evidence="2 3" key="1">
    <citation type="submission" date="2024-01" db="EMBL/GenBank/DDBJ databases">
        <title>Complete genome of Cladobotryum mycophilum ATHUM6906.</title>
        <authorList>
            <person name="Christinaki A.C."/>
            <person name="Myridakis A.I."/>
            <person name="Kouvelis V.N."/>
        </authorList>
    </citation>
    <scope>NUCLEOTIDE SEQUENCE [LARGE SCALE GENOMIC DNA]</scope>
    <source>
        <strain evidence="2 3">ATHUM6906</strain>
    </source>
</reference>
<proteinExistence type="predicted"/>
<dbReference type="EMBL" id="JAVFKD010000015">
    <property type="protein sequence ID" value="KAK5989422.1"/>
    <property type="molecule type" value="Genomic_DNA"/>
</dbReference>
<evidence type="ECO:0000313" key="2">
    <source>
        <dbReference type="EMBL" id="KAK5989422.1"/>
    </source>
</evidence>
<sequence>MSDNLEQVSRQAEVDLNTYQAKTGNARREGHERKFDSADVSYGDDLSTNKGDNRRIPPSEGGELDARGRQTTGRQFEGEAGPEGSLEQTGENDPDVVGSRLNRVEGDLGRGGDVLREGQKAARSNVGRNPPGVGGSQFKGEDYYTPESVPDSIAAEGWVPPESVTQASRETEGYERK</sequence>
<protein>
    <submittedName>
        <fullName evidence="2">Uncharacterized protein</fullName>
    </submittedName>
</protein>
<keyword evidence="3" id="KW-1185">Reference proteome</keyword>
<feature type="compositionally biased region" description="Polar residues" evidence="1">
    <location>
        <begin position="1"/>
        <end position="10"/>
    </location>
</feature>
<dbReference type="Proteomes" id="UP001338125">
    <property type="component" value="Unassembled WGS sequence"/>
</dbReference>
<gene>
    <name evidence="2" type="ORF">PT974_10941</name>
</gene>
<comment type="caution">
    <text evidence="2">The sequence shown here is derived from an EMBL/GenBank/DDBJ whole genome shotgun (WGS) entry which is preliminary data.</text>
</comment>